<dbReference type="SUPFAM" id="SSF51004">
    <property type="entry name" value="C-terminal (heme d1) domain of cytochrome cd1-nitrite reductase"/>
    <property type="match status" value="1"/>
</dbReference>
<proteinExistence type="predicted"/>
<accession>A0A8B4IBI2</accession>
<reference evidence="1 2" key="1">
    <citation type="submission" date="2018-06" db="EMBL/GenBank/DDBJ databases">
        <authorList>
            <consortium name="Pathogen Informatics"/>
            <person name="Doyle S."/>
        </authorList>
    </citation>
    <scope>NUCLEOTIDE SEQUENCE [LARGE SCALE GENOMIC DNA]</scope>
    <source>
        <strain evidence="1 2">NCTC10038</strain>
    </source>
</reference>
<evidence type="ECO:0000313" key="2">
    <source>
        <dbReference type="Proteomes" id="UP000248640"/>
    </source>
</evidence>
<dbReference type="AlphaFoldDB" id="A0A8B4IBI2"/>
<sequence length="130" mass="14123">MVAKVTGFSRPQDLVFNPNNIPSARIYVADNDFVRIINPVNNALIKSLGGFHYAWGVKMHPTARQCYVGSVGPGGTTSYRDSLFVIDTVTETVINRFTGFDNLADITFTSDGSLALLVNQATGIVSFFSI</sequence>
<dbReference type="InterPro" id="IPR011048">
    <property type="entry name" value="Haem_d1_sf"/>
</dbReference>
<dbReference type="RefSeq" id="WP_111769730.1">
    <property type="nucleotide sequence ID" value="NZ_LS483372.1"/>
</dbReference>
<dbReference type="EMBL" id="LS483372">
    <property type="protein sequence ID" value="SQF92380.1"/>
    <property type="molecule type" value="Genomic_DNA"/>
</dbReference>
<dbReference type="Proteomes" id="UP000248640">
    <property type="component" value="Chromosome 1"/>
</dbReference>
<dbReference type="InterPro" id="IPR015943">
    <property type="entry name" value="WD40/YVTN_repeat-like_dom_sf"/>
</dbReference>
<protein>
    <submittedName>
        <fullName evidence="1">Uncharacterized protein</fullName>
    </submittedName>
</protein>
<name>A0A8B4IBI2_PSEFL</name>
<evidence type="ECO:0000313" key="1">
    <source>
        <dbReference type="EMBL" id="SQF92380.1"/>
    </source>
</evidence>
<dbReference type="Gene3D" id="2.130.10.10">
    <property type="entry name" value="YVTN repeat-like/Quinoprotein amine dehydrogenase"/>
    <property type="match status" value="1"/>
</dbReference>
<organism evidence="1 2">
    <name type="scientific">Pseudomonas fluorescens</name>
    <dbReference type="NCBI Taxonomy" id="294"/>
    <lineage>
        <taxon>Bacteria</taxon>
        <taxon>Pseudomonadati</taxon>
        <taxon>Pseudomonadota</taxon>
        <taxon>Gammaproteobacteria</taxon>
        <taxon>Pseudomonadales</taxon>
        <taxon>Pseudomonadaceae</taxon>
        <taxon>Pseudomonas</taxon>
    </lineage>
</organism>
<gene>
    <name evidence="1" type="ORF">NCTC10038_03813</name>
</gene>